<keyword evidence="3" id="KW-1185">Reference proteome</keyword>
<evidence type="ECO:0000313" key="2">
    <source>
        <dbReference type="EMBL" id="WGV24011.1"/>
    </source>
</evidence>
<reference evidence="2 3" key="1">
    <citation type="journal article" date="2023" name="Limnol Oceanogr Lett">
        <title>Environmental adaptations by the intertidal Antarctic cyanobacterium Halotia branconii CENA392 as revealed using long-read genome sequencing.</title>
        <authorList>
            <person name="Dextro R.B."/>
            <person name="Delbaje E."/>
            <person name="Freitas P.N.N."/>
            <person name="Geraldes V."/>
            <person name="Pinto E."/>
            <person name="Long P.F."/>
            <person name="Fiore M.F."/>
        </authorList>
    </citation>
    <scope>NUCLEOTIDE SEQUENCE [LARGE SCALE GENOMIC DNA]</scope>
    <source>
        <strain evidence="2 3">CENA392</strain>
    </source>
</reference>
<dbReference type="Pfam" id="PF13443">
    <property type="entry name" value="HTH_26"/>
    <property type="match status" value="1"/>
</dbReference>
<evidence type="ECO:0000313" key="3">
    <source>
        <dbReference type="Proteomes" id="UP001223520"/>
    </source>
</evidence>
<dbReference type="RefSeq" id="WP_281481340.1">
    <property type="nucleotide sequence ID" value="NZ_CP124543.1"/>
</dbReference>
<sequence>MKKRNLSKTVMAQKIGTSRSSLDRLLDPNNTSVTLETIERAAKVVGKRVKFELVDI</sequence>
<dbReference type="InterPro" id="IPR010982">
    <property type="entry name" value="Lambda_DNA-bd_dom_sf"/>
</dbReference>
<organism evidence="2 3">
    <name type="scientific">Halotia branconii CENA392</name>
    <dbReference type="NCBI Taxonomy" id="1539056"/>
    <lineage>
        <taxon>Bacteria</taxon>
        <taxon>Bacillati</taxon>
        <taxon>Cyanobacteriota</taxon>
        <taxon>Cyanophyceae</taxon>
        <taxon>Nostocales</taxon>
        <taxon>Nodulariaceae</taxon>
        <taxon>Halotia</taxon>
    </lineage>
</organism>
<dbReference type="InterPro" id="IPR001387">
    <property type="entry name" value="Cro/C1-type_HTH"/>
</dbReference>
<dbReference type="Gene3D" id="1.10.260.40">
    <property type="entry name" value="lambda repressor-like DNA-binding domains"/>
    <property type="match status" value="1"/>
</dbReference>
<dbReference type="SUPFAM" id="SSF47413">
    <property type="entry name" value="lambda repressor-like DNA-binding domains"/>
    <property type="match status" value="1"/>
</dbReference>
<name>A0AAJ6P7V0_9CYAN</name>
<dbReference type="Proteomes" id="UP001223520">
    <property type="component" value="Chromosome"/>
</dbReference>
<proteinExistence type="predicted"/>
<dbReference type="AlphaFoldDB" id="A0AAJ6P7V0"/>
<evidence type="ECO:0000259" key="1">
    <source>
        <dbReference type="Pfam" id="PF13443"/>
    </source>
</evidence>
<feature type="domain" description="HTH cro/C1-type" evidence="1">
    <location>
        <begin position="1"/>
        <end position="44"/>
    </location>
</feature>
<accession>A0AAJ6P7V0</accession>
<dbReference type="EMBL" id="CP124543">
    <property type="protein sequence ID" value="WGV24011.1"/>
    <property type="molecule type" value="Genomic_DNA"/>
</dbReference>
<dbReference type="GO" id="GO:0003677">
    <property type="term" value="F:DNA binding"/>
    <property type="evidence" value="ECO:0007669"/>
    <property type="project" value="InterPro"/>
</dbReference>
<dbReference type="KEGG" id="hbq:QI031_19655"/>
<protein>
    <submittedName>
        <fullName evidence="2">Helix-turn-helix transcriptional regulator</fullName>
    </submittedName>
</protein>
<gene>
    <name evidence="2" type="ORF">QI031_19655</name>
</gene>